<dbReference type="GO" id="GO:0003677">
    <property type="term" value="F:DNA binding"/>
    <property type="evidence" value="ECO:0007669"/>
    <property type="project" value="UniProtKB-UniRule"/>
</dbReference>
<dbReference type="EMBL" id="LXSL01000028">
    <property type="protein sequence ID" value="OAM26902.1"/>
    <property type="molecule type" value="Genomic_DNA"/>
</dbReference>
<reference evidence="9" key="1">
    <citation type="submission" date="2016-05" db="EMBL/GenBank/DDBJ databases">
        <title>Draft genome of Corynebacterium afermentans subsp. afermentans LCDC 88199T.</title>
        <authorList>
            <person name="Bernier A.-M."/>
            <person name="Bernard K."/>
        </authorList>
    </citation>
    <scope>NUCLEOTIDE SEQUENCE [LARGE SCALE GENOMIC DNA]</scope>
    <source>
        <strain evidence="9">NML02-A-017</strain>
    </source>
</reference>
<dbReference type="AlphaFoldDB" id="A0A1A9RX87"/>
<sequence length="355" mass="41928">MSSKNIIKVYKRKERRGWYYSFTAPNGQRIRRHAQTDDEQQAKELAAKHYNSLFEVQRLGSKPEHSWQETVVEWLKENPKKQQDYNTLLFLRWLDNHLGHLNISQIDREVLRQVRDAKMAEQVKPRTVNAYLQQIRIVLRAAYDWGWLDRVPKFTLLEEPKRRERWLTSDEKERLFAELPEHLIPIVRFALATGLRMSNITQMKWSQIDLHRQTAWIFADSTKAGRPIGVPLNHEAMDTLRSQMGKHPEFVFIFRGKPIKRANQAAWRKARDRAGLSDFRFHDCRHTWATNHVISGTPIYQLKELGSWSSMEMVQKYAHLNVEHLKEFADNASRFGTNLTPVANQDGQRKNSQYN</sequence>
<feature type="domain" description="Core-binding (CB)" evidence="7">
    <location>
        <begin position="65"/>
        <end position="143"/>
    </location>
</feature>
<comment type="similarity">
    <text evidence="1">Belongs to the 'phage' integrase family.</text>
</comment>
<dbReference type="Proteomes" id="UP000077885">
    <property type="component" value="Unassembled WGS sequence"/>
</dbReference>
<evidence type="ECO:0000256" key="1">
    <source>
        <dbReference type="ARBA" id="ARBA00008857"/>
    </source>
</evidence>
<name>A0A1A9RX87_9NEIS</name>
<protein>
    <submittedName>
        <fullName evidence="8">Integrase</fullName>
    </submittedName>
</protein>
<dbReference type="InterPro" id="IPR002104">
    <property type="entry name" value="Integrase_catalytic"/>
</dbReference>
<dbReference type="STRING" id="1795827.A7P95_09145"/>
<keyword evidence="2" id="KW-0229">DNA integration</keyword>
<dbReference type="InterPro" id="IPR010998">
    <property type="entry name" value="Integrase_recombinase_N"/>
</dbReference>
<accession>A0A1A9RX87</accession>
<evidence type="ECO:0000259" key="7">
    <source>
        <dbReference type="PROSITE" id="PS51900"/>
    </source>
</evidence>
<dbReference type="PANTHER" id="PTHR30349:SF64">
    <property type="entry name" value="PROPHAGE INTEGRASE INTD-RELATED"/>
    <property type="match status" value="1"/>
</dbReference>
<comment type="caution">
    <text evidence="8">The sequence shown here is derived from an EMBL/GenBank/DDBJ whole genome shotgun (WGS) entry which is preliminary data.</text>
</comment>
<evidence type="ECO:0000313" key="9">
    <source>
        <dbReference type="Proteomes" id="UP000077885"/>
    </source>
</evidence>
<dbReference type="InterPro" id="IPR011010">
    <property type="entry name" value="DNA_brk_join_enz"/>
</dbReference>
<dbReference type="InterPro" id="IPR050090">
    <property type="entry name" value="Tyrosine_recombinase_XerCD"/>
</dbReference>
<gene>
    <name evidence="8" type="ORF">A7P95_09145</name>
</gene>
<dbReference type="InterPro" id="IPR013762">
    <property type="entry name" value="Integrase-like_cat_sf"/>
</dbReference>
<dbReference type="PROSITE" id="PS51898">
    <property type="entry name" value="TYR_RECOMBINASE"/>
    <property type="match status" value="1"/>
</dbReference>
<dbReference type="PANTHER" id="PTHR30349">
    <property type="entry name" value="PHAGE INTEGRASE-RELATED"/>
    <property type="match status" value="1"/>
</dbReference>
<feature type="domain" description="Tyr recombinase" evidence="6">
    <location>
        <begin position="162"/>
        <end position="330"/>
    </location>
</feature>
<keyword evidence="9" id="KW-1185">Reference proteome</keyword>
<dbReference type="Pfam" id="PF00589">
    <property type="entry name" value="Phage_integrase"/>
    <property type="match status" value="1"/>
</dbReference>
<evidence type="ECO:0000256" key="2">
    <source>
        <dbReference type="ARBA" id="ARBA00022908"/>
    </source>
</evidence>
<keyword evidence="4" id="KW-0233">DNA recombination</keyword>
<dbReference type="Gene3D" id="1.10.443.10">
    <property type="entry name" value="Intergrase catalytic core"/>
    <property type="match status" value="1"/>
</dbReference>
<dbReference type="SUPFAM" id="SSF56349">
    <property type="entry name" value="DNA breaking-rejoining enzymes"/>
    <property type="match status" value="1"/>
</dbReference>
<keyword evidence="3 5" id="KW-0238">DNA-binding</keyword>
<dbReference type="PROSITE" id="PS51900">
    <property type="entry name" value="CB"/>
    <property type="match status" value="1"/>
</dbReference>
<evidence type="ECO:0000259" key="6">
    <source>
        <dbReference type="PROSITE" id="PS51898"/>
    </source>
</evidence>
<evidence type="ECO:0000313" key="8">
    <source>
        <dbReference type="EMBL" id="OAM26902.1"/>
    </source>
</evidence>
<evidence type="ECO:0000256" key="4">
    <source>
        <dbReference type="ARBA" id="ARBA00023172"/>
    </source>
</evidence>
<organism evidence="8 9">
    <name type="scientific">Eikenella longinqua</name>
    <dbReference type="NCBI Taxonomy" id="1795827"/>
    <lineage>
        <taxon>Bacteria</taxon>
        <taxon>Pseudomonadati</taxon>
        <taxon>Pseudomonadota</taxon>
        <taxon>Betaproteobacteria</taxon>
        <taxon>Neisseriales</taxon>
        <taxon>Neisseriaceae</taxon>
        <taxon>Eikenella</taxon>
    </lineage>
</organism>
<evidence type="ECO:0000256" key="5">
    <source>
        <dbReference type="PROSITE-ProRule" id="PRU01248"/>
    </source>
</evidence>
<dbReference type="Gene3D" id="1.10.150.130">
    <property type="match status" value="1"/>
</dbReference>
<dbReference type="GO" id="GO:0006310">
    <property type="term" value="P:DNA recombination"/>
    <property type="evidence" value="ECO:0007669"/>
    <property type="project" value="UniProtKB-KW"/>
</dbReference>
<dbReference type="CDD" id="cd00796">
    <property type="entry name" value="INT_Rci_Hp1_C"/>
    <property type="match status" value="1"/>
</dbReference>
<dbReference type="OrthoDB" id="662444at2"/>
<dbReference type="GO" id="GO:0015074">
    <property type="term" value="P:DNA integration"/>
    <property type="evidence" value="ECO:0007669"/>
    <property type="project" value="UniProtKB-KW"/>
</dbReference>
<proteinExistence type="inferred from homology"/>
<evidence type="ECO:0000256" key="3">
    <source>
        <dbReference type="ARBA" id="ARBA00023125"/>
    </source>
</evidence>
<dbReference type="InterPro" id="IPR044068">
    <property type="entry name" value="CB"/>
</dbReference>